<gene>
    <name evidence="1" type="ORF">ACG0Z3_22235</name>
</gene>
<name>A0ABW7FPY8_9BURK</name>
<organism evidence="1 2">
    <name type="scientific">Pelomonas margarita</name>
    <dbReference type="NCBI Taxonomy" id="3299031"/>
    <lineage>
        <taxon>Bacteria</taxon>
        <taxon>Pseudomonadati</taxon>
        <taxon>Pseudomonadota</taxon>
        <taxon>Betaproteobacteria</taxon>
        <taxon>Burkholderiales</taxon>
        <taxon>Sphaerotilaceae</taxon>
        <taxon>Roseateles</taxon>
    </lineage>
</organism>
<dbReference type="Proteomes" id="UP001606301">
    <property type="component" value="Unassembled WGS sequence"/>
</dbReference>
<evidence type="ECO:0000313" key="1">
    <source>
        <dbReference type="EMBL" id="MFG6443418.1"/>
    </source>
</evidence>
<dbReference type="RefSeq" id="WP_394402012.1">
    <property type="nucleotide sequence ID" value="NZ_JBIGHW010000022.1"/>
</dbReference>
<evidence type="ECO:0000313" key="2">
    <source>
        <dbReference type="Proteomes" id="UP001606301"/>
    </source>
</evidence>
<dbReference type="EMBL" id="JBIGHW010000022">
    <property type="protein sequence ID" value="MFG6443418.1"/>
    <property type="molecule type" value="Genomic_DNA"/>
</dbReference>
<reference evidence="1 2" key="1">
    <citation type="submission" date="2024-08" db="EMBL/GenBank/DDBJ databases">
        <authorList>
            <person name="Lu H."/>
        </authorList>
    </citation>
    <scope>NUCLEOTIDE SEQUENCE [LARGE SCALE GENOMIC DNA]</scope>
    <source>
        <strain evidence="1 2">LKC17W</strain>
    </source>
</reference>
<protein>
    <submittedName>
        <fullName evidence="1">Uncharacterized protein</fullName>
    </submittedName>
</protein>
<keyword evidence="2" id="KW-1185">Reference proteome</keyword>
<sequence length="103" mass="10660">MKTGLPAQCARRRVGATGIELASNALLHVGDAALALGWAVWPLSRFGLQLDLMGAGFGRGAGAATCRDNGAVKPVESWSAVDAPHLKKRLAQRAVSALPGRVC</sequence>
<proteinExistence type="predicted"/>
<comment type="caution">
    <text evidence="1">The sequence shown here is derived from an EMBL/GenBank/DDBJ whole genome shotgun (WGS) entry which is preliminary data.</text>
</comment>
<accession>A0ABW7FPY8</accession>